<evidence type="ECO:0000313" key="2">
    <source>
        <dbReference type="Proteomes" id="UP000297452"/>
    </source>
</evidence>
<dbReference type="EMBL" id="PQXJ01000017">
    <property type="protein sequence ID" value="TGO68973.1"/>
    <property type="molecule type" value="Genomic_DNA"/>
</dbReference>
<evidence type="ECO:0000313" key="1">
    <source>
        <dbReference type="EMBL" id="TGO68973.1"/>
    </source>
</evidence>
<reference evidence="1 2" key="1">
    <citation type="submission" date="2017-12" db="EMBL/GenBank/DDBJ databases">
        <title>Comparative genomics of Botrytis spp.</title>
        <authorList>
            <person name="Valero-Jimenez C.A."/>
            <person name="Tapia P."/>
            <person name="Veloso J."/>
            <person name="Silva-Moreno E."/>
            <person name="Staats M."/>
            <person name="Valdes J.H."/>
            <person name="Van Kan J.A.L."/>
        </authorList>
    </citation>
    <scope>NUCLEOTIDE SEQUENCE [LARGE SCALE GENOMIC DNA]</scope>
    <source>
        <strain evidence="1 2">MUCL2120</strain>
    </source>
</reference>
<proteinExistence type="predicted"/>
<name>A0A4Z1JIA3_9HELO</name>
<protein>
    <submittedName>
        <fullName evidence="1">Uncharacterized protein</fullName>
    </submittedName>
</protein>
<gene>
    <name evidence="1" type="ORF">BOTNAR_0017g00370</name>
</gene>
<dbReference type="AlphaFoldDB" id="A0A4Z1JIA3"/>
<sequence length="60" mass="7055">MENRLRMIEQAQIHRWYDDLAVVNQVYHDVIQAYRTYDNPEPFNAGNVMDKTASKVGNDL</sequence>
<comment type="caution">
    <text evidence="1">The sequence shown here is derived from an EMBL/GenBank/DDBJ whole genome shotgun (WGS) entry which is preliminary data.</text>
</comment>
<accession>A0A4Z1JIA3</accession>
<keyword evidence="2" id="KW-1185">Reference proteome</keyword>
<organism evidence="1 2">
    <name type="scientific">Botryotinia narcissicola</name>
    <dbReference type="NCBI Taxonomy" id="278944"/>
    <lineage>
        <taxon>Eukaryota</taxon>
        <taxon>Fungi</taxon>
        <taxon>Dikarya</taxon>
        <taxon>Ascomycota</taxon>
        <taxon>Pezizomycotina</taxon>
        <taxon>Leotiomycetes</taxon>
        <taxon>Helotiales</taxon>
        <taxon>Sclerotiniaceae</taxon>
        <taxon>Botryotinia</taxon>
    </lineage>
</organism>
<dbReference type="Proteomes" id="UP000297452">
    <property type="component" value="Unassembled WGS sequence"/>
</dbReference>